<comment type="caution">
    <text evidence="1">The sequence shown here is derived from an EMBL/GenBank/DDBJ whole genome shotgun (WGS) entry which is preliminary data.</text>
</comment>
<sequence>MFTLKSNALLCQIIDLFFALLRGFRNRFLEYLEKGGKGKRER</sequence>
<gene>
    <name evidence="1" type="ORF">DSOL_3747</name>
</gene>
<dbReference type="EMBL" id="MLBF01000036">
    <property type="protein sequence ID" value="OLN29086.1"/>
    <property type="molecule type" value="Genomic_DNA"/>
</dbReference>
<proteinExistence type="predicted"/>
<dbReference type="STRING" id="1888891.DSOL_3747"/>
<dbReference type="Proteomes" id="UP000186102">
    <property type="component" value="Unassembled WGS sequence"/>
</dbReference>
<evidence type="ECO:0000313" key="2">
    <source>
        <dbReference type="Proteomes" id="UP000186102"/>
    </source>
</evidence>
<dbReference type="AlphaFoldDB" id="A0A1Q8QP36"/>
<reference evidence="1 2" key="1">
    <citation type="submission" date="2016-09" db="EMBL/GenBank/DDBJ databases">
        <title>Complete genome of Desulfosporosinus sp. OL.</title>
        <authorList>
            <person name="Mardanov A."/>
            <person name="Beletsky A."/>
            <person name="Panova A."/>
            <person name="Karnachuk O."/>
            <person name="Ravin N."/>
        </authorList>
    </citation>
    <scope>NUCLEOTIDE SEQUENCE [LARGE SCALE GENOMIC DNA]</scope>
    <source>
        <strain evidence="1 2">OL</strain>
    </source>
</reference>
<accession>A0A1Q8QP36</accession>
<evidence type="ECO:0000313" key="1">
    <source>
        <dbReference type="EMBL" id="OLN29086.1"/>
    </source>
</evidence>
<organism evidence="1 2">
    <name type="scientific">Desulfosporosinus metallidurans</name>
    <dbReference type="NCBI Taxonomy" id="1888891"/>
    <lineage>
        <taxon>Bacteria</taxon>
        <taxon>Bacillati</taxon>
        <taxon>Bacillota</taxon>
        <taxon>Clostridia</taxon>
        <taxon>Eubacteriales</taxon>
        <taxon>Desulfitobacteriaceae</taxon>
        <taxon>Desulfosporosinus</taxon>
    </lineage>
</organism>
<name>A0A1Q8QP36_9FIRM</name>
<keyword evidence="2" id="KW-1185">Reference proteome</keyword>
<protein>
    <submittedName>
        <fullName evidence="1">Uncharacterized protein</fullName>
    </submittedName>
</protein>